<sequence>MLVRKGVVFENWARTFKCSPELYLEAESEEDVYEAITLARQRGKRIRVVGSGHSPSDLACTSEYMLNIDRLNKVISVSDGQNRIISVQAGMKLHQLNKALAVRGWAMPNLGSISEQSISGAISTGTHGTGIDYGILATVITSLTLITSDGISHTLTAESSPDYFHAALCSLGCLGVITRVSICAVPAFRLACTASPMPFDEVMEKWDEVVSGGEHARFWWFPNTDQCTVVKMDKTDEPISKTSSWFKQTFLGYYAYEFSLYLSTFFPGMTPFLNRKHFSIFFSKPSRTVDDSVNVFNFDCLFRQLVTEWAIDVKQAPEALRQLKEFIDTTPGVIAHSPVEVRFVKGDDIWLSPAQGRDTCYIGIIIYLPYGKAVKHKKYWAAYEKIMMDLGGRPHWAK</sequence>
<evidence type="ECO:0000256" key="2">
    <source>
        <dbReference type="ARBA" id="ARBA00003303"/>
    </source>
</evidence>
<keyword evidence="9" id="KW-0812">Transmembrane</keyword>
<dbReference type="InterPro" id="IPR016169">
    <property type="entry name" value="FAD-bd_PCMH_sub2"/>
</dbReference>
<comment type="cofactor">
    <cofactor evidence="1 16">
        <name>FAD</name>
        <dbReference type="ChEBI" id="CHEBI:57692"/>
    </cofactor>
</comment>
<dbReference type="PANTHER" id="PTHR43762">
    <property type="entry name" value="L-GULONOLACTONE OXIDASE"/>
    <property type="match status" value="1"/>
</dbReference>
<evidence type="ECO:0000256" key="1">
    <source>
        <dbReference type="ARBA" id="ARBA00001974"/>
    </source>
</evidence>
<dbReference type="InterPro" id="IPR007173">
    <property type="entry name" value="ALO_C"/>
</dbReference>
<dbReference type="InterPro" id="IPR006093">
    <property type="entry name" value="Oxy_OxRdtase_FAD_BS"/>
</dbReference>
<evidence type="ECO:0000256" key="4">
    <source>
        <dbReference type="ARBA" id="ARBA00004389"/>
    </source>
</evidence>
<evidence type="ECO:0000256" key="6">
    <source>
        <dbReference type="ARBA" id="ARBA00005083"/>
    </source>
</evidence>
<dbReference type="InterPro" id="IPR030654">
    <property type="entry name" value="Sugar_lactone_oxidase"/>
</dbReference>
<comment type="pathway">
    <text evidence="5">Cofactor biosynthesis; L-ascorbate biosynthesis via UDP-alpha-D-glucuronate pathway; L-ascorbate from UDP-alpha-D-glucuronate: step 4/4.</text>
</comment>
<dbReference type="InterPro" id="IPR006094">
    <property type="entry name" value="Oxid_FAD_bind_N"/>
</dbReference>
<evidence type="ECO:0000256" key="16">
    <source>
        <dbReference type="RuleBase" id="RU367158"/>
    </source>
</evidence>
<organism evidence="18 19">
    <name type="scientific">Blyttiomyces helicus</name>
    <dbReference type="NCBI Taxonomy" id="388810"/>
    <lineage>
        <taxon>Eukaryota</taxon>
        <taxon>Fungi</taxon>
        <taxon>Fungi incertae sedis</taxon>
        <taxon>Chytridiomycota</taxon>
        <taxon>Chytridiomycota incertae sedis</taxon>
        <taxon>Chytridiomycetes</taxon>
        <taxon>Chytridiomycetes incertae sedis</taxon>
        <taxon>Blyttiomyces</taxon>
    </lineage>
</organism>
<dbReference type="EC" id="1.1.3.37" evidence="16"/>
<keyword evidence="11 16" id="KW-0274">FAD</keyword>
<evidence type="ECO:0000256" key="15">
    <source>
        <dbReference type="ARBA" id="ARBA00048083"/>
    </source>
</evidence>
<evidence type="ECO:0000256" key="8">
    <source>
        <dbReference type="ARBA" id="ARBA00022630"/>
    </source>
</evidence>
<dbReference type="GO" id="GO:0050105">
    <property type="term" value="F:L-gulonolactone oxidase activity"/>
    <property type="evidence" value="ECO:0007669"/>
    <property type="project" value="UniProtKB-EC"/>
</dbReference>
<dbReference type="InterPro" id="IPR036318">
    <property type="entry name" value="FAD-bd_PCMH-like_sf"/>
</dbReference>
<dbReference type="PROSITE" id="PS00862">
    <property type="entry name" value="OX2_COVAL_FAD"/>
    <property type="match status" value="1"/>
</dbReference>
<dbReference type="Pfam" id="PF01565">
    <property type="entry name" value="FAD_binding_4"/>
    <property type="match status" value="1"/>
</dbReference>
<evidence type="ECO:0000256" key="5">
    <source>
        <dbReference type="ARBA" id="ARBA00004764"/>
    </source>
</evidence>
<comment type="pathway">
    <text evidence="6 16">Cofactor biosynthesis; D-erythroascorbate biosynthesis; dehydro-D-arabinono-1,4-lactone from D-arabinose: step 2/2.</text>
</comment>
<dbReference type="Pfam" id="PF04030">
    <property type="entry name" value="ALO"/>
    <property type="match status" value="1"/>
</dbReference>
<dbReference type="NCBIfam" id="TIGR01678">
    <property type="entry name" value="FAD_lactone_ox"/>
    <property type="match status" value="1"/>
</dbReference>
<dbReference type="OrthoDB" id="610608at2759"/>
<protein>
    <recommendedName>
        <fullName evidence="16">D-arabinono-1,4-lactone oxidase</fullName>
        <shortName evidence="16">ALO</shortName>
        <ecNumber evidence="16">1.1.3.37</ecNumber>
    </recommendedName>
    <alternativeName>
        <fullName evidence="16">L-galactono-gamma-lactone oxidase</fullName>
    </alternativeName>
</protein>
<keyword evidence="8 16" id="KW-0285">Flavoprotein</keyword>
<dbReference type="InterPro" id="IPR010031">
    <property type="entry name" value="FAD_lactone_oxidase-like"/>
</dbReference>
<dbReference type="AlphaFoldDB" id="A0A4P9WAF8"/>
<evidence type="ECO:0000256" key="12">
    <source>
        <dbReference type="ARBA" id="ARBA00022848"/>
    </source>
</evidence>
<dbReference type="GO" id="GO:0003885">
    <property type="term" value="F:D-arabinono-1,4-lactone oxidase activity"/>
    <property type="evidence" value="ECO:0007669"/>
    <property type="project" value="UniProtKB-UniRule"/>
</dbReference>
<dbReference type="Gene3D" id="3.30.43.10">
    <property type="entry name" value="Uridine Diphospho-n-acetylenolpyruvylglucosamine Reductase, domain 2"/>
    <property type="match status" value="1"/>
</dbReference>
<dbReference type="GO" id="GO:0005789">
    <property type="term" value="C:endoplasmic reticulum membrane"/>
    <property type="evidence" value="ECO:0007669"/>
    <property type="project" value="UniProtKB-SubCell"/>
</dbReference>
<dbReference type="Gene3D" id="3.30.465.10">
    <property type="match status" value="1"/>
</dbReference>
<dbReference type="InterPro" id="IPR016167">
    <property type="entry name" value="FAD-bd_PCMH_sub1"/>
</dbReference>
<comment type="catalytic activity">
    <reaction evidence="16">
        <text>D-arabinono-1,4-lactone + O2 = dehydro-D-arabinono-1,4-lactone + H2O2 + H(+)</text>
        <dbReference type="Rhea" id="RHEA:23756"/>
        <dbReference type="ChEBI" id="CHEBI:15378"/>
        <dbReference type="ChEBI" id="CHEBI:15379"/>
        <dbReference type="ChEBI" id="CHEBI:16240"/>
        <dbReference type="ChEBI" id="CHEBI:16292"/>
        <dbReference type="ChEBI" id="CHEBI:58277"/>
        <dbReference type="EC" id="1.1.3.37"/>
    </reaction>
</comment>
<dbReference type="Gene3D" id="3.30.70.2520">
    <property type="match status" value="1"/>
</dbReference>
<dbReference type="Proteomes" id="UP000269721">
    <property type="component" value="Unassembled WGS sequence"/>
</dbReference>
<keyword evidence="14 16" id="KW-0560">Oxidoreductase</keyword>
<gene>
    <name evidence="18" type="ORF">BDK51DRAFT_23954</name>
</gene>
<evidence type="ECO:0000313" key="19">
    <source>
        <dbReference type="Proteomes" id="UP000269721"/>
    </source>
</evidence>
<reference evidence="19" key="1">
    <citation type="journal article" date="2018" name="Nat. Microbiol.">
        <title>Leveraging single-cell genomics to expand the fungal tree of life.</title>
        <authorList>
            <person name="Ahrendt S.R."/>
            <person name="Quandt C.A."/>
            <person name="Ciobanu D."/>
            <person name="Clum A."/>
            <person name="Salamov A."/>
            <person name="Andreopoulos B."/>
            <person name="Cheng J.F."/>
            <person name="Woyke T."/>
            <person name="Pelin A."/>
            <person name="Henrissat B."/>
            <person name="Reynolds N.K."/>
            <person name="Benny G.L."/>
            <person name="Smith M.E."/>
            <person name="James T.Y."/>
            <person name="Grigoriev I.V."/>
        </authorList>
    </citation>
    <scope>NUCLEOTIDE SEQUENCE [LARGE SCALE GENOMIC DNA]</scope>
</reference>
<evidence type="ECO:0000256" key="9">
    <source>
        <dbReference type="ARBA" id="ARBA00022692"/>
    </source>
</evidence>
<evidence type="ECO:0000256" key="3">
    <source>
        <dbReference type="ARBA" id="ARBA00004111"/>
    </source>
</evidence>
<feature type="domain" description="FAD-binding PCMH-type" evidence="17">
    <location>
        <begin position="16"/>
        <end position="187"/>
    </location>
</feature>
<keyword evidence="19" id="KW-1185">Reference proteome</keyword>
<feature type="non-terminal residue" evidence="18">
    <location>
        <position position="398"/>
    </location>
</feature>
<keyword evidence="13" id="KW-0472">Membrane</keyword>
<evidence type="ECO:0000256" key="10">
    <source>
        <dbReference type="ARBA" id="ARBA00022824"/>
    </source>
</evidence>
<dbReference type="GO" id="GO:0031966">
    <property type="term" value="C:mitochondrial membrane"/>
    <property type="evidence" value="ECO:0007669"/>
    <property type="project" value="UniProtKB-SubCell"/>
</dbReference>
<dbReference type="PROSITE" id="PS51387">
    <property type="entry name" value="FAD_PCMH"/>
    <property type="match status" value="1"/>
</dbReference>
<keyword evidence="16" id="KW-0496">Mitochondrion</keyword>
<accession>A0A4P9WAF8</accession>
<evidence type="ECO:0000313" key="18">
    <source>
        <dbReference type="EMBL" id="RKO88493.1"/>
    </source>
</evidence>
<evidence type="ECO:0000256" key="13">
    <source>
        <dbReference type="ARBA" id="ARBA00022989"/>
    </source>
</evidence>
<comment type="catalytic activity">
    <reaction evidence="15">
        <text>L-gulono-1,4-lactone + O2 = L-ascorbate + H2O2 + H(+)</text>
        <dbReference type="Rhea" id="RHEA:32363"/>
        <dbReference type="ChEBI" id="CHEBI:15378"/>
        <dbReference type="ChEBI" id="CHEBI:15379"/>
        <dbReference type="ChEBI" id="CHEBI:16240"/>
        <dbReference type="ChEBI" id="CHEBI:17587"/>
        <dbReference type="ChEBI" id="CHEBI:38290"/>
        <dbReference type="EC" id="1.1.3.8"/>
    </reaction>
</comment>
<dbReference type="EMBL" id="KZ996676">
    <property type="protein sequence ID" value="RKO88493.1"/>
    <property type="molecule type" value="Genomic_DNA"/>
</dbReference>
<dbReference type="SUPFAM" id="SSF56176">
    <property type="entry name" value="FAD-binding/transporter-associated domain-like"/>
    <property type="match status" value="1"/>
</dbReference>
<evidence type="ECO:0000256" key="14">
    <source>
        <dbReference type="ARBA" id="ARBA00023002"/>
    </source>
</evidence>
<keyword evidence="13" id="KW-1133">Transmembrane helix</keyword>
<dbReference type="PIRSF" id="PIRSF000136">
    <property type="entry name" value="LGO_GLO"/>
    <property type="match status" value="1"/>
</dbReference>
<keyword evidence="12" id="KW-0492">Microsome</keyword>
<name>A0A4P9WAF8_9FUNG</name>
<evidence type="ECO:0000259" key="17">
    <source>
        <dbReference type="PROSITE" id="PS51387"/>
    </source>
</evidence>
<comment type="subcellular location">
    <subcellularLocation>
        <location evidence="4">Endoplasmic reticulum membrane</location>
        <topology evidence="4">Single-pass membrane protein</topology>
    </subcellularLocation>
    <subcellularLocation>
        <location evidence="3">Microsome membrane</location>
        <topology evidence="3">Single-pass membrane protein</topology>
    </subcellularLocation>
    <subcellularLocation>
        <location evidence="16">Mitochondrion membrane</location>
    </subcellularLocation>
</comment>
<keyword evidence="10" id="KW-0256">Endoplasmic reticulum</keyword>
<evidence type="ECO:0000256" key="11">
    <source>
        <dbReference type="ARBA" id="ARBA00022827"/>
    </source>
</evidence>
<proteinExistence type="inferred from homology"/>
<dbReference type="InterPro" id="IPR016166">
    <property type="entry name" value="FAD-bd_PCMH"/>
</dbReference>
<dbReference type="UniPathway" id="UPA00771">
    <property type="reaction ID" value="UER00766"/>
</dbReference>
<comment type="function">
    <text evidence="2">Oxidizes L-gulono-1,4-lactone to hydrogen peroxide and L-xylo-hexulonolactone which spontaneously isomerizes to L-ascorbate.</text>
</comment>
<evidence type="ECO:0000256" key="7">
    <source>
        <dbReference type="ARBA" id="ARBA00005466"/>
    </source>
</evidence>
<dbReference type="GO" id="GO:0071949">
    <property type="term" value="F:FAD binding"/>
    <property type="evidence" value="ECO:0007669"/>
    <property type="project" value="UniProtKB-UniRule"/>
</dbReference>
<comment type="similarity">
    <text evidence="7 16">Belongs to the oxygen-dependent FAD-linked oxidoreductase family.</text>
</comment>
<dbReference type="PANTHER" id="PTHR43762:SF8">
    <property type="entry name" value="L-GULONOLACTONE OXIDASE"/>
    <property type="match status" value="1"/>
</dbReference>